<dbReference type="HAMAP" id="MF_00254">
    <property type="entry name" value="Gly_tRNA_synth_alpha"/>
    <property type="match status" value="1"/>
</dbReference>
<dbReference type="GO" id="GO:0005524">
    <property type="term" value="F:ATP binding"/>
    <property type="evidence" value="ECO:0007669"/>
    <property type="project" value="UniProtKB-UniRule"/>
</dbReference>
<dbReference type="InterPro" id="IPR045864">
    <property type="entry name" value="aa-tRNA-synth_II/BPL/LPL"/>
</dbReference>
<keyword evidence="2 8" id="KW-0436">Ligase</keyword>
<dbReference type="NCBIfam" id="NF006827">
    <property type="entry name" value="PRK09348.1"/>
    <property type="match status" value="1"/>
</dbReference>
<dbReference type="FunFam" id="3.30.930.10:FF:000006">
    <property type="entry name" value="Glycine--tRNA ligase alpha subunit"/>
    <property type="match status" value="1"/>
</dbReference>
<dbReference type="InterPro" id="IPR006194">
    <property type="entry name" value="Gly-tRNA-synth_heterodimer"/>
</dbReference>
<dbReference type="GO" id="GO:0004820">
    <property type="term" value="F:glycine-tRNA ligase activity"/>
    <property type="evidence" value="ECO:0007669"/>
    <property type="project" value="UniProtKB-UniRule"/>
</dbReference>
<dbReference type="PRINTS" id="PR01044">
    <property type="entry name" value="TRNASYNTHGA"/>
</dbReference>
<dbReference type="Gene3D" id="3.30.930.10">
    <property type="entry name" value="Bira Bifunctional Protein, Domain 2"/>
    <property type="match status" value="1"/>
</dbReference>
<evidence type="ECO:0000256" key="4">
    <source>
        <dbReference type="ARBA" id="ARBA00022840"/>
    </source>
</evidence>
<evidence type="ECO:0000256" key="6">
    <source>
        <dbReference type="ARBA" id="ARBA00023146"/>
    </source>
</evidence>
<dbReference type="OrthoDB" id="9802183at2"/>
<organism evidence="9 10">
    <name type="scientific">Halarsenatibacter silvermanii</name>
    <dbReference type="NCBI Taxonomy" id="321763"/>
    <lineage>
        <taxon>Bacteria</taxon>
        <taxon>Bacillati</taxon>
        <taxon>Bacillota</taxon>
        <taxon>Clostridia</taxon>
        <taxon>Halanaerobiales</taxon>
        <taxon>Halarsenatibacteraceae</taxon>
        <taxon>Halarsenatibacter</taxon>
    </lineage>
</organism>
<comment type="catalytic activity">
    <reaction evidence="7 8">
        <text>tRNA(Gly) + glycine + ATP = glycyl-tRNA(Gly) + AMP + diphosphate</text>
        <dbReference type="Rhea" id="RHEA:16013"/>
        <dbReference type="Rhea" id="RHEA-COMP:9664"/>
        <dbReference type="Rhea" id="RHEA-COMP:9683"/>
        <dbReference type="ChEBI" id="CHEBI:30616"/>
        <dbReference type="ChEBI" id="CHEBI:33019"/>
        <dbReference type="ChEBI" id="CHEBI:57305"/>
        <dbReference type="ChEBI" id="CHEBI:78442"/>
        <dbReference type="ChEBI" id="CHEBI:78522"/>
        <dbReference type="ChEBI" id="CHEBI:456215"/>
        <dbReference type="EC" id="6.1.1.14"/>
    </reaction>
</comment>
<evidence type="ECO:0000256" key="8">
    <source>
        <dbReference type="HAMAP-Rule" id="MF_00254"/>
    </source>
</evidence>
<dbReference type="RefSeq" id="WP_089758564.1">
    <property type="nucleotide sequence ID" value="NZ_FNGO01000004.1"/>
</dbReference>
<comment type="similarity">
    <text evidence="1 8">Belongs to the class-II aminoacyl-tRNA synthetase family.</text>
</comment>
<dbReference type="Gene3D" id="1.20.58.180">
    <property type="entry name" value="Class II aaRS and biotin synthetases, domain 2"/>
    <property type="match status" value="1"/>
</dbReference>
<dbReference type="Pfam" id="PF02091">
    <property type="entry name" value="tRNA-synt_2e"/>
    <property type="match status" value="1"/>
</dbReference>
<dbReference type="GO" id="GO:0016740">
    <property type="term" value="F:transferase activity"/>
    <property type="evidence" value="ECO:0007669"/>
    <property type="project" value="UniProtKB-ARBA"/>
</dbReference>
<keyword evidence="3 8" id="KW-0547">Nucleotide-binding</keyword>
<keyword evidence="6 8" id="KW-0030">Aminoacyl-tRNA synthetase</keyword>
<dbReference type="InterPro" id="IPR002310">
    <property type="entry name" value="Gly-tRNA_ligase_asu"/>
</dbReference>
<dbReference type="PROSITE" id="PS50861">
    <property type="entry name" value="AA_TRNA_LIGASE_II_GLYAB"/>
    <property type="match status" value="1"/>
</dbReference>
<dbReference type="GO" id="GO:0006426">
    <property type="term" value="P:glycyl-tRNA aminoacylation"/>
    <property type="evidence" value="ECO:0007669"/>
    <property type="project" value="UniProtKB-UniRule"/>
</dbReference>
<dbReference type="SUPFAM" id="SSF55681">
    <property type="entry name" value="Class II aaRS and biotin synthetases"/>
    <property type="match status" value="1"/>
</dbReference>
<dbReference type="Proteomes" id="UP000199476">
    <property type="component" value="Unassembled WGS sequence"/>
</dbReference>
<reference evidence="9 10" key="1">
    <citation type="submission" date="2016-10" db="EMBL/GenBank/DDBJ databases">
        <authorList>
            <person name="de Groot N.N."/>
        </authorList>
    </citation>
    <scope>NUCLEOTIDE SEQUENCE [LARGE SCALE GENOMIC DNA]</scope>
    <source>
        <strain evidence="9 10">SLAS-1</strain>
    </source>
</reference>
<evidence type="ECO:0000256" key="1">
    <source>
        <dbReference type="ARBA" id="ARBA00008226"/>
    </source>
</evidence>
<dbReference type="GO" id="GO:0005829">
    <property type="term" value="C:cytosol"/>
    <property type="evidence" value="ECO:0007669"/>
    <property type="project" value="TreeGrafter"/>
</dbReference>
<comment type="subunit">
    <text evidence="8">Tetramer of two alpha and two beta subunits.</text>
</comment>
<dbReference type="GO" id="GO:0140096">
    <property type="term" value="F:catalytic activity, acting on a protein"/>
    <property type="evidence" value="ECO:0007669"/>
    <property type="project" value="UniProtKB-ARBA"/>
</dbReference>
<name>A0A1G9JTW3_9FIRM</name>
<comment type="subcellular location">
    <subcellularLocation>
        <location evidence="8">Cytoplasm</location>
    </subcellularLocation>
</comment>
<evidence type="ECO:0000313" key="9">
    <source>
        <dbReference type="EMBL" id="SDL40978.1"/>
    </source>
</evidence>
<evidence type="ECO:0000256" key="7">
    <source>
        <dbReference type="ARBA" id="ARBA00047937"/>
    </source>
</evidence>
<keyword evidence="8" id="KW-0963">Cytoplasm</keyword>
<protein>
    <recommendedName>
        <fullName evidence="8">Glycine--tRNA ligase alpha subunit</fullName>
        <ecNumber evidence="8">6.1.1.14</ecNumber>
    </recommendedName>
    <alternativeName>
        <fullName evidence="8">Glycyl-tRNA synthetase alpha subunit</fullName>
        <shortName evidence="8">GlyRS</shortName>
    </alternativeName>
</protein>
<dbReference type="AlphaFoldDB" id="A0A1G9JTW3"/>
<gene>
    <name evidence="8" type="primary">glyQ</name>
    <name evidence="9" type="ORF">SAMN04488692_10493</name>
</gene>
<dbReference type="EMBL" id="FNGO01000004">
    <property type="protein sequence ID" value="SDL40978.1"/>
    <property type="molecule type" value="Genomic_DNA"/>
</dbReference>
<accession>A0A1G9JTW3</accession>
<proteinExistence type="inferred from homology"/>
<dbReference type="PANTHER" id="PTHR30075:SF2">
    <property type="entry name" value="GLYCINE--TRNA LIGASE, CHLOROPLASTIC_MITOCHONDRIAL 2"/>
    <property type="match status" value="1"/>
</dbReference>
<dbReference type="NCBIfam" id="TIGR00388">
    <property type="entry name" value="glyQ"/>
    <property type="match status" value="1"/>
</dbReference>
<dbReference type="STRING" id="321763.SAMN04488692_10493"/>
<evidence type="ECO:0000256" key="3">
    <source>
        <dbReference type="ARBA" id="ARBA00022741"/>
    </source>
</evidence>
<dbReference type="PANTHER" id="PTHR30075">
    <property type="entry name" value="GLYCYL-TRNA SYNTHETASE"/>
    <property type="match status" value="1"/>
</dbReference>
<evidence type="ECO:0000256" key="5">
    <source>
        <dbReference type="ARBA" id="ARBA00022917"/>
    </source>
</evidence>
<sequence>MIFQEIIFNLHEFWNDYGCVIEQPYDMEVGAGTMCPATFLGALGDDDWNTGYVQPSRRPQDGRYGENPNRVQRHYQYQVILKPSPEDVQDLYLASLENLGIEPRKHDIRFVEDNWEAPTLGAWGLGWEVWLDGMEITQFTYFQQVGGYDTDPVTVELTYGLERIAMYLQEKESVYDLEWVDDVTYGDIYYQNEYQQSCYNFDVADQSRLREMFNHSEKEAEGCLEENLPRPAYDYTLKCSHLFNVLDARGAISVTERTNYINRVRDLARGCASKYLSLNFEEEE</sequence>
<keyword evidence="10" id="KW-1185">Reference proteome</keyword>
<evidence type="ECO:0000256" key="2">
    <source>
        <dbReference type="ARBA" id="ARBA00022598"/>
    </source>
</evidence>
<dbReference type="EC" id="6.1.1.14" evidence="8"/>
<keyword evidence="4 8" id="KW-0067">ATP-binding</keyword>
<evidence type="ECO:0000313" key="10">
    <source>
        <dbReference type="Proteomes" id="UP000199476"/>
    </source>
</evidence>
<keyword evidence="5 8" id="KW-0648">Protein biosynthesis</keyword>